<dbReference type="InterPro" id="IPR039914">
    <property type="entry name" value="SRP9-like"/>
</dbReference>
<accession>A0A1D3JL03</accession>
<dbReference type="Pfam" id="PF05486">
    <property type="entry name" value="SRP9-21"/>
    <property type="match status" value="1"/>
</dbReference>
<dbReference type="OMA" id="FLMWGSS"/>
<dbReference type="GeneID" id="39866639"/>
<dbReference type="PANTHER" id="PTHR12834:SF12">
    <property type="entry name" value="SIGNAL RECOGNITION PARTICLE 9 KDA PROTEIN"/>
    <property type="match status" value="1"/>
</dbReference>
<protein>
    <submittedName>
        <fullName evidence="2">Signal recognition particle subunit SRP9, putative</fullName>
    </submittedName>
</protein>
<organism evidence="2 3">
    <name type="scientific">Plasmodium malariae</name>
    <dbReference type="NCBI Taxonomy" id="5858"/>
    <lineage>
        <taxon>Eukaryota</taxon>
        <taxon>Sar</taxon>
        <taxon>Alveolata</taxon>
        <taxon>Apicomplexa</taxon>
        <taxon>Aconoidasida</taxon>
        <taxon>Haemosporida</taxon>
        <taxon>Plasmodiidae</taxon>
        <taxon>Plasmodium</taxon>
        <taxon>Plasmodium (Plasmodium)</taxon>
    </lineage>
</organism>
<dbReference type="SUPFAM" id="SSF54762">
    <property type="entry name" value="Signal recognition particle alu RNA binding heterodimer, SRP9/14"/>
    <property type="match status" value="1"/>
</dbReference>
<dbReference type="InterPro" id="IPR039432">
    <property type="entry name" value="SRP9_dom"/>
</dbReference>
<evidence type="ECO:0000313" key="3">
    <source>
        <dbReference type="Proteomes" id="UP000219813"/>
    </source>
</evidence>
<dbReference type="Proteomes" id="UP000219813">
    <property type="component" value="Chromosome 2"/>
</dbReference>
<feature type="domain" description="SRP9" evidence="1">
    <location>
        <begin position="6"/>
        <end position="65"/>
    </location>
</feature>
<reference evidence="2 3" key="1">
    <citation type="submission" date="2016-06" db="EMBL/GenBank/DDBJ databases">
        <authorList>
            <consortium name="Pathogen Informatics"/>
        </authorList>
    </citation>
    <scope>NUCLEOTIDE SEQUENCE [LARGE SCALE GENOMIC DNA]</scope>
</reference>
<dbReference type="InterPro" id="IPR009018">
    <property type="entry name" value="Signal_recog_particle_SRP9/14"/>
</dbReference>
<proteinExistence type="predicted"/>
<dbReference type="KEGG" id="pmal:PMUG01_02023600"/>
<dbReference type="GO" id="GO:0005786">
    <property type="term" value="C:signal recognition particle, endoplasmic reticulum targeting"/>
    <property type="evidence" value="ECO:0007669"/>
    <property type="project" value="TreeGrafter"/>
</dbReference>
<dbReference type="GO" id="GO:0008312">
    <property type="term" value="F:7S RNA binding"/>
    <property type="evidence" value="ECO:0007669"/>
    <property type="project" value="InterPro"/>
</dbReference>
<dbReference type="OrthoDB" id="360923at2759"/>
<evidence type="ECO:0000259" key="1">
    <source>
        <dbReference type="Pfam" id="PF05486"/>
    </source>
</evidence>
<dbReference type="AlphaFoldDB" id="A0A1D3JL03"/>
<dbReference type="VEuPathDB" id="PlasmoDB:PmUG01_02023600"/>
<evidence type="ECO:0000313" key="2">
    <source>
        <dbReference type="EMBL" id="SBT87190.1"/>
    </source>
</evidence>
<dbReference type="GO" id="GO:0006614">
    <property type="term" value="P:SRP-dependent cotranslational protein targeting to membrane"/>
    <property type="evidence" value="ECO:0007669"/>
    <property type="project" value="InterPro"/>
</dbReference>
<dbReference type="RefSeq" id="XP_028860248.1">
    <property type="nucleotide sequence ID" value="XM_029008716.1"/>
</dbReference>
<dbReference type="Gene3D" id="3.30.720.10">
    <property type="entry name" value="Signal recognition particle alu RNA binding heterodimer, srp9/1"/>
    <property type="match status" value="1"/>
</dbReference>
<sequence length="108" mass="12749">MVYTISWGDFIQATRDIISKSPEKTRYVIKLHRPTESIILKVTDNRNSIMYRISKNENLKKVEELNSLFLMWGTNENPNEAFPLKINRSIDKSFSEQKVKKKISKEKE</sequence>
<gene>
    <name evidence="2" type="primary">SRP9</name>
    <name evidence="2" type="ORF">PMUG01_02023600</name>
</gene>
<keyword evidence="3" id="KW-1185">Reference proteome</keyword>
<dbReference type="PANTHER" id="PTHR12834">
    <property type="entry name" value="SIGNAL RECOGNITION PARTICLE 9 KDA PROTEIN"/>
    <property type="match status" value="1"/>
</dbReference>
<dbReference type="EMBL" id="LT594623">
    <property type="protein sequence ID" value="SBT87190.1"/>
    <property type="molecule type" value="Genomic_DNA"/>
</dbReference>
<name>A0A1D3JL03_PLAMA</name>